<protein>
    <submittedName>
        <fullName evidence="1">Uncharacterized protein</fullName>
    </submittedName>
</protein>
<evidence type="ECO:0000313" key="1">
    <source>
        <dbReference type="EMBL" id="PKM91197.1"/>
    </source>
</evidence>
<gene>
    <name evidence="1" type="ORF">CVU82_04060</name>
</gene>
<dbReference type="Proteomes" id="UP000233517">
    <property type="component" value="Unassembled WGS sequence"/>
</dbReference>
<name>A0A2N2E8Z9_9BACT</name>
<dbReference type="EMBL" id="PHAI01000003">
    <property type="protein sequence ID" value="PKM91197.1"/>
    <property type="molecule type" value="Genomic_DNA"/>
</dbReference>
<comment type="caution">
    <text evidence="1">The sequence shown here is derived from an EMBL/GenBank/DDBJ whole genome shotgun (WGS) entry which is preliminary data.</text>
</comment>
<proteinExistence type="predicted"/>
<organism evidence="1 2">
    <name type="scientific">Candidatus Falkowbacteria bacterium HGW-Falkowbacteria-1</name>
    <dbReference type="NCBI Taxonomy" id="2013768"/>
    <lineage>
        <taxon>Bacteria</taxon>
        <taxon>Candidatus Falkowiibacteriota</taxon>
    </lineage>
</organism>
<dbReference type="AlphaFoldDB" id="A0A2N2E8Z9"/>
<reference evidence="1 2" key="1">
    <citation type="journal article" date="2017" name="ISME J.">
        <title>Potential for microbial H2 and metal transformations associated with novel bacteria and archaea in deep terrestrial subsurface sediments.</title>
        <authorList>
            <person name="Hernsdorf A.W."/>
            <person name="Amano Y."/>
            <person name="Miyakawa K."/>
            <person name="Ise K."/>
            <person name="Suzuki Y."/>
            <person name="Anantharaman K."/>
            <person name="Probst A."/>
            <person name="Burstein D."/>
            <person name="Thomas B.C."/>
            <person name="Banfield J.F."/>
        </authorList>
    </citation>
    <scope>NUCLEOTIDE SEQUENCE [LARGE SCALE GENOMIC DNA]</scope>
    <source>
        <strain evidence="1">HGW-Falkowbacteria-1</strain>
    </source>
</reference>
<sequence length="347" mass="39132">MLDIYLKQTKGLESTVETSKTWLESHGSIKNDIDKALGGLNQLSFAIPIFGGSGDEFKTIQPWHHIFFEADQDLDSAILLMMMGFYKDSFRSLRSFLELNIFALYNFVNEDKENFQKWLNGKDHTPGVGDMLQKLGEKSPGFKILDEKLDWNKEVKSLYKELSGFMHTQGALHTHTSLRNSNITSFSETGMQTGTELLLRVIRLTAMGFVVNFPMSFQALPLFDKFAFSPPAGGFLDEGQVECVRAIFSDEVSKKISAICLANEDANSLAEGVRSMPDQTEEEILESLKRTLESNEFKNSKVEILQMIKDGEYGKAIAFVTATQRAMMRAMTGVLFNPFYKSKDILE</sequence>
<evidence type="ECO:0000313" key="2">
    <source>
        <dbReference type="Proteomes" id="UP000233517"/>
    </source>
</evidence>
<accession>A0A2N2E8Z9</accession>